<name>A4CAC1_9GAMM</name>
<accession>A4CAC1</accession>
<organism evidence="1 2">
    <name type="scientific">Pseudoalteromonas tunicata D2</name>
    <dbReference type="NCBI Taxonomy" id="87626"/>
    <lineage>
        <taxon>Bacteria</taxon>
        <taxon>Pseudomonadati</taxon>
        <taxon>Pseudomonadota</taxon>
        <taxon>Gammaproteobacteria</taxon>
        <taxon>Alteromonadales</taxon>
        <taxon>Pseudoalteromonadaceae</taxon>
        <taxon>Pseudoalteromonas</taxon>
    </lineage>
</organism>
<protein>
    <submittedName>
        <fullName evidence="1">Uncharacterized protein</fullName>
    </submittedName>
</protein>
<sequence>MCLLLVACSSESDKTAFKQYELAKKNRDLHQLHTALITLNTLDPESFESELNTIKQSVALLKQLNSDRSFSSNYLISHQANLLFNSKQAKQAIVQHGSQLNELIKINQLITSALTEPAQLTVAFTQQLQALPLNKWPLVDLNSQLKHTINAKNALEQALQLAKLHKLTQYAPETEALFVTLRLQLTLKLNLIDKVYIVAFTKSADEIRDHNRFLTDKSSPLLSSFNPDNALNAMQPLFIKAQEQYAPFLLVTNNLMTHPVFTDYPKIHQALLDWSQLERDILMPYDNFVSYSQNSEQRVDKINTILALLSQQHQQSSLEHAQLALNDIQKQHPQAFDLMEKLKHDSVFVYSATYN</sequence>
<dbReference type="HOGENOM" id="CLU_780457_0_0_6"/>
<evidence type="ECO:0000313" key="1">
    <source>
        <dbReference type="EMBL" id="EAR28329.1"/>
    </source>
</evidence>
<reference evidence="1 2" key="1">
    <citation type="submission" date="2006-02" db="EMBL/GenBank/DDBJ databases">
        <authorList>
            <person name="Moran M.A."/>
            <person name="Kjelleberg S."/>
            <person name="Egan S."/>
            <person name="Saunders N."/>
            <person name="Thomas T."/>
            <person name="Ferriera S."/>
            <person name="Johnson J."/>
            <person name="Kravitz S."/>
            <person name="Halpern A."/>
            <person name="Remington K."/>
            <person name="Beeson K."/>
            <person name="Tran B."/>
            <person name="Rogers Y.-H."/>
            <person name="Friedman R."/>
            <person name="Venter J.C."/>
        </authorList>
    </citation>
    <scope>NUCLEOTIDE SEQUENCE [LARGE SCALE GENOMIC DNA]</scope>
    <source>
        <strain evidence="1 2">D2</strain>
    </source>
</reference>
<comment type="caution">
    <text evidence="1">The sequence shown here is derived from an EMBL/GenBank/DDBJ whole genome shotgun (WGS) entry which is preliminary data.</text>
</comment>
<dbReference type="Proteomes" id="UP000006201">
    <property type="component" value="Unassembled WGS sequence"/>
</dbReference>
<dbReference type="AlphaFoldDB" id="A4CAC1"/>
<evidence type="ECO:0000313" key="2">
    <source>
        <dbReference type="Proteomes" id="UP000006201"/>
    </source>
</evidence>
<keyword evidence="2" id="KW-1185">Reference proteome</keyword>
<proteinExistence type="predicted"/>
<gene>
    <name evidence="1" type="ORF">PTD2_20977</name>
</gene>
<dbReference type="eggNOG" id="ENOG50339WZ">
    <property type="taxonomic scope" value="Bacteria"/>
</dbReference>
<dbReference type="EMBL" id="AAOH01000004">
    <property type="protein sequence ID" value="EAR28329.1"/>
    <property type="molecule type" value="Genomic_DNA"/>
</dbReference>